<dbReference type="InterPro" id="IPR009057">
    <property type="entry name" value="Homeodomain-like_sf"/>
</dbReference>
<dbReference type="Proteomes" id="UP000184255">
    <property type="component" value="Unassembled WGS sequence"/>
</dbReference>
<organism evidence="5 6">
    <name type="scientific">Fusarium mangiferae</name>
    <name type="common">Mango malformation disease fungus</name>
    <dbReference type="NCBI Taxonomy" id="192010"/>
    <lineage>
        <taxon>Eukaryota</taxon>
        <taxon>Fungi</taxon>
        <taxon>Dikarya</taxon>
        <taxon>Ascomycota</taxon>
        <taxon>Pezizomycotina</taxon>
        <taxon>Sordariomycetes</taxon>
        <taxon>Hypocreomycetidae</taxon>
        <taxon>Hypocreales</taxon>
        <taxon>Nectriaceae</taxon>
        <taxon>Fusarium</taxon>
        <taxon>Fusarium fujikuroi species complex</taxon>
    </lineage>
</organism>
<dbReference type="Gene3D" id="1.10.10.60">
    <property type="entry name" value="Homeodomain-like"/>
    <property type="match status" value="1"/>
</dbReference>
<dbReference type="InterPro" id="IPR036397">
    <property type="entry name" value="RNaseH_sf"/>
</dbReference>
<dbReference type="InterPro" id="IPR007889">
    <property type="entry name" value="HTH_Psq"/>
</dbReference>
<evidence type="ECO:0000256" key="1">
    <source>
        <dbReference type="ARBA" id="ARBA00004123"/>
    </source>
</evidence>
<keyword evidence="2" id="KW-0238">DNA-binding</keyword>
<dbReference type="RefSeq" id="XP_041691436.1">
    <property type="nucleotide sequence ID" value="XM_041826124.1"/>
</dbReference>
<reference evidence="6" key="1">
    <citation type="journal article" date="2016" name="Genome Biol. Evol.">
        <title>Comparative 'omics' of the Fusarium fujikuroi species complex highlights differences in genetic potential and metabolite synthesis.</title>
        <authorList>
            <person name="Niehaus E.-M."/>
            <person name="Muensterkoetter M."/>
            <person name="Proctor R.H."/>
            <person name="Brown D.W."/>
            <person name="Sharon A."/>
            <person name="Idan Y."/>
            <person name="Oren-Young L."/>
            <person name="Sieber C.M."/>
            <person name="Novak O."/>
            <person name="Pencik A."/>
            <person name="Tarkowska D."/>
            <person name="Hromadova K."/>
            <person name="Freeman S."/>
            <person name="Maymon M."/>
            <person name="Elazar M."/>
            <person name="Youssef S.A."/>
            <person name="El-Shabrawy E.S.M."/>
            <person name="Shalaby A.B.A."/>
            <person name="Houterman P."/>
            <person name="Brock N.L."/>
            <person name="Burkhardt I."/>
            <person name="Tsavkelova E.A."/>
            <person name="Dickschat J.S."/>
            <person name="Galuszka P."/>
            <person name="Gueldener U."/>
            <person name="Tudzynski B."/>
        </authorList>
    </citation>
    <scope>NUCLEOTIDE SEQUENCE [LARGE SCALE GENOMIC DNA]</scope>
    <source>
        <strain evidence="6">MRC7560</strain>
    </source>
</reference>
<dbReference type="SUPFAM" id="SSF46689">
    <property type="entry name" value="Homeodomain-like"/>
    <property type="match status" value="1"/>
</dbReference>
<dbReference type="Pfam" id="PF05225">
    <property type="entry name" value="HTH_psq"/>
    <property type="match status" value="1"/>
</dbReference>
<dbReference type="GO" id="GO:0005634">
    <property type="term" value="C:nucleus"/>
    <property type="evidence" value="ECO:0007669"/>
    <property type="project" value="UniProtKB-SubCell"/>
</dbReference>
<proteinExistence type="predicted"/>
<keyword evidence="3" id="KW-0539">Nucleus</keyword>
<dbReference type="SMART" id="SM00674">
    <property type="entry name" value="CENPB"/>
    <property type="match status" value="1"/>
</dbReference>
<feature type="domain" description="HTH CENPB-type" evidence="4">
    <location>
        <begin position="51"/>
        <end position="120"/>
    </location>
</feature>
<comment type="caution">
    <text evidence="5">The sequence shown here is derived from an EMBL/GenBank/DDBJ whole genome shotgun (WGS) entry which is preliminary data.</text>
</comment>
<dbReference type="InterPro" id="IPR006600">
    <property type="entry name" value="HTH_CenpB_DNA-bd_dom"/>
</dbReference>
<gene>
    <name evidence="5" type="ORF">FMAN_15405</name>
</gene>
<evidence type="ECO:0000313" key="6">
    <source>
        <dbReference type="Proteomes" id="UP000184255"/>
    </source>
</evidence>
<dbReference type="Pfam" id="PF03184">
    <property type="entry name" value="DDE_1"/>
    <property type="match status" value="1"/>
</dbReference>
<dbReference type="PANTHER" id="PTHR19303:SF62">
    <property type="entry name" value="HTH CENPB-TYPE DOMAIN-CONTAINING PROTEIN-RELATED"/>
    <property type="match status" value="1"/>
</dbReference>
<keyword evidence="6" id="KW-1185">Reference proteome</keyword>
<protein>
    <submittedName>
        <fullName evidence="5">Related to transposase</fullName>
    </submittedName>
</protein>
<dbReference type="VEuPathDB" id="FungiDB:FMAN_15405"/>
<dbReference type="GO" id="GO:0003677">
    <property type="term" value="F:DNA binding"/>
    <property type="evidence" value="ECO:0007669"/>
    <property type="project" value="UniProtKB-KW"/>
</dbReference>
<dbReference type="InterPro" id="IPR050863">
    <property type="entry name" value="CenT-Element_Derived"/>
</dbReference>
<evidence type="ECO:0000313" key="5">
    <source>
        <dbReference type="EMBL" id="CVL09054.1"/>
    </source>
</evidence>
<name>A0A1L7UEH0_FUSMA</name>
<evidence type="ECO:0000259" key="4">
    <source>
        <dbReference type="PROSITE" id="PS51253"/>
    </source>
</evidence>
<dbReference type="Gene3D" id="3.30.420.10">
    <property type="entry name" value="Ribonuclease H-like superfamily/Ribonuclease H"/>
    <property type="match status" value="1"/>
</dbReference>
<accession>A0A1L7UEH0</accession>
<comment type="subcellular location">
    <subcellularLocation>
        <location evidence="1">Nucleus</location>
    </subcellularLocation>
</comment>
<evidence type="ECO:0000256" key="3">
    <source>
        <dbReference type="ARBA" id="ARBA00023242"/>
    </source>
</evidence>
<dbReference type="GeneID" id="65094646"/>
<sequence length="410" mass="46912">MSNPDTEARMLLALQALQNDPELSLRRAAAIYQVHYWTLYRRRKGILSTRDSIPKSRKLSDLEEQIIVQFILDLDSRGFPPRLRCVEEMANRLLADRDASPVGKRWASNFVRRHKELKTRFFRKYDYQRAKCEDPAVIRNWFRLVANVIAKYGIRSDEIYNFDETGFMMGVIASGMVVTGAEKRGRPKSVQRGNREWITATLAINAEGQTIPPFIIGAGQYHLANWYEGSNLPGDWAIATSPNGWTDNEIGLEWLKHFDRCTTKHSKNRYRLLILDGHESHHSVDFERYCKANKIITLCMPPHSSHLLQPLDLVCFSLLKKAYVPEIEHLIRCSVTHVSKTEFFPAFHAAFRAIMTEKNIKAAFRGAGLVPFDPENVVSKLDVQLRTPTPAEEAASPSTPCNGWTIENRL</sequence>
<evidence type="ECO:0000256" key="2">
    <source>
        <dbReference type="ARBA" id="ARBA00023125"/>
    </source>
</evidence>
<dbReference type="Pfam" id="PF03221">
    <property type="entry name" value="HTH_Tnp_Tc5"/>
    <property type="match status" value="1"/>
</dbReference>
<dbReference type="PROSITE" id="PS51253">
    <property type="entry name" value="HTH_CENPB"/>
    <property type="match status" value="1"/>
</dbReference>
<dbReference type="EMBL" id="FCQH01000030">
    <property type="protein sequence ID" value="CVL09054.1"/>
    <property type="molecule type" value="Genomic_DNA"/>
</dbReference>
<dbReference type="InterPro" id="IPR004875">
    <property type="entry name" value="DDE_SF_endonuclease_dom"/>
</dbReference>
<dbReference type="PANTHER" id="PTHR19303">
    <property type="entry name" value="TRANSPOSON"/>
    <property type="match status" value="1"/>
</dbReference>
<dbReference type="AlphaFoldDB" id="A0A1L7UEH0"/>